<dbReference type="NCBIfam" id="NF004815">
    <property type="entry name" value="PRK06169.1"/>
    <property type="match status" value="1"/>
</dbReference>
<dbReference type="EC" id="3.5.1.4" evidence="3"/>
<dbReference type="AlphaFoldDB" id="A0A7C3PD66"/>
<protein>
    <submittedName>
        <fullName evidence="3">Amidase</fullName>
        <ecNumber evidence="3">3.5.1.4</ecNumber>
    </submittedName>
</protein>
<feature type="domain" description="Amidase" evidence="2">
    <location>
        <begin position="25"/>
        <end position="446"/>
    </location>
</feature>
<dbReference type="GO" id="GO:0004040">
    <property type="term" value="F:amidase activity"/>
    <property type="evidence" value="ECO:0007669"/>
    <property type="project" value="UniProtKB-EC"/>
</dbReference>
<dbReference type="InterPro" id="IPR000120">
    <property type="entry name" value="Amidase"/>
</dbReference>
<reference evidence="3" key="1">
    <citation type="journal article" date="2020" name="mSystems">
        <title>Genome- and Community-Level Interaction Insights into Carbon Utilization and Element Cycling Functions of Hydrothermarchaeota in Hydrothermal Sediment.</title>
        <authorList>
            <person name="Zhou Z."/>
            <person name="Liu Y."/>
            <person name="Xu W."/>
            <person name="Pan J."/>
            <person name="Luo Z.H."/>
            <person name="Li M."/>
        </authorList>
    </citation>
    <scope>NUCLEOTIDE SEQUENCE [LARGE SCALE GENOMIC DNA]</scope>
    <source>
        <strain evidence="3">SpSt-418</strain>
    </source>
</reference>
<gene>
    <name evidence="3" type="ORF">ENR64_05795</name>
</gene>
<comment type="similarity">
    <text evidence="1">Belongs to the amidase family.</text>
</comment>
<proteinExistence type="inferred from homology"/>
<organism evidence="3">
    <name type="scientific">Oscillatoriales cyanobacterium SpSt-418</name>
    <dbReference type="NCBI Taxonomy" id="2282169"/>
    <lineage>
        <taxon>Bacteria</taxon>
        <taxon>Bacillati</taxon>
        <taxon>Cyanobacteriota</taxon>
        <taxon>Cyanophyceae</taxon>
        <taxon>Oscillatoriophycideae</taxon>
        <taxon>Oscillatoriales</taxon>
    </lineage>
</organism>
<evidence type="ECO:0000256" key="1">
    <source>
        <dbReference type="ARBA" id="ARBA00009199"/>
    </source>
</evidence>
<dbReference type="EMBL" id="DSRU01000066">
    <property type="protein sequence ID" value="HFM97273.1"/>
    <property type="molecule type" value="Genomic_DNA"/>
</dbReference>
<dbReference type="PANTHER" id="PTHR11895">
    <property type="entry name" value="TRANSAMIDASE"/>
    <property type="match status" value="1"/>
</dbReference>
<dbReference type="InterPro" id="IPR020556">
    <property type="entry name" value="Amidase_CS"/>
</dbReference>
<dbReference type="InterPro" id="IPR036928">
    <property type="entry name" value="AS_sf"/>
</dbReference>
<dbReference type="PROSITE" id="PS00571">
    <property type="entry name" value="AMIDASES"/>
    <property type="match status" value="1"/>
</dbReference>
<keyword evidence="3" id="KW-0378">Hydrolase</keyword>
<dbReference type="Gene3D" id="3.90.1300.10">
    <property type="entry name" value="Amidase signature (AS) domain"/>
    <property type="match status" value="1"/>
</dbReference>
<accession>A0A7C3PD66</accession>
<dbReference type="SUPFAM" id="SSF75304">
    <property type="entry name" value="Amidase signature (AS) enzymes"/>
    <property type="match status" value="1"/>
</dbReference>
<sequence length="468" mass="51476">MVDLAYMSAIELIEHYRDRSLSPVEVARYLLDRIEQYNPIINAFRLVDEATTLAMAQASEQRWSQGEPWGLLDGVPISIKDLVTTKGWSTLRGSKAIDPNQAWSVDAPVVARLREHGAVFIGKTNTPESGHKVVTQSPLTGITRNPWNLDKTPGGSSGGAAAALASGIGSLAVGTDGAGSIRIPAAFCNVFGLKPTWGRVPVYPVSTFGRMSTIGPMARTVSDAALMYTVITQPDDRDCFALPYDKRDYLQDIDKGVRGLRIAFSPNLGQPCAVDPEISQLVEQAAQAFEQLGAEVEVVHINWEFDLLEMFLPIWYANYANFLQLYQPEQIQLMDSALLAIAAAGQRLSLLDYFTAMNQKGIICAQVQELFHRYDLLITPTMPIPAFDAGLLRPQDFVDDWSWVPFTYLFNLTEQPAASIPCGFISDGLPVGLQIAGPLYSDALILQASYAFERAYPLFEQHPPIESL</sequence>
<name>A0A7C3PD66_9CYAN</name>
<dbReference type="PANTHER" id="PTHR11895:SF7">
    <property type="entry name" value="GLUTAMYL-TRNA(GLN) AMIDOTRANSFERASE SUBUNIT A, MITOCHONDRIAL"/>
    <property type="match status" value="1"/>
</dbReference>
<dbReference type="InterPro" id="IPR023631">
    <property type="entry name" value="Amidase_dom"/>
</dbReference>
<dbReference type="Pfam" id="PF01425">
    <property type="entry name" value="Amidase"/>
    <property type="match status" value="1"/>
</dbReference>
<evidence type="ECO:0000313" key="3">
    <source>
        <dbReference type="EMBL" id="HFM97273.1"/>
    </source>
</evidence>
<evidence type="ECO:0000259" key="2">
    <source>
        <dbReference type="Pfam" id="PF01425"/>
    </source>
</evidence>
<comment type="caution">
    <text evidence="3">The sequence shown here is derived from an EMBL/GenBank/DDBJ whole genome shotgun (WGS) entry which is preliminary data.</text>
</comment>